<accession>A0A8S5N062</accession>
<organism evidence="1">
    <name type="scientific">Podoviridae sp. ctval4</name>
    <dbReference type="NCBI Taxonomy" id="2826585"/>
    <lineage>
        <taxon>Viruses</taxon>
        <taxon>Duplodnaviria</taxon>
        <taxon>Heunggongvirae</taxon>
        <taxon>Uroviricota</taxon>
        <taxon>Caudoviricetes</taxon>
    </lineage>
</organism>
<protein>
    <submittedName>
        <fullName evidence="1">Uncharacterized protein</fullName>
    </submittedName>
</protein>
<dbReference type="EMBL" id="BK015026">
    <property type="protein sequence ID" value="DAD87767.1"/>
    <property type="molecule type" value="Genomic_DNA"/>
</dbReference>
<evidence type="ECO:0000313" key="1">
    <source>
        <dbReference type="EMBL" id="DAD87767.1"/>
    </source>
</evidence>
<proteinExistence type="predicted"/>
<reference evidence="1" key="1">
    <citation type="journal article" date="2021" name="Proc. Natl. Acad. Sci. U.S.A.">
        <title>A Catalog of Tens of Thousands of Viruses from Human Metagenomes Reveals Hidden Associations with Chronic Diseases.</title>
        <authorList>
            <person name="Tisza M.J."/>
            <person name="Buck C.B."/>
        </authorList>
    </citation>
    <scope>NUCLEOTIDE SEQUENCE</scope>
    <source>
        <strain evidence="1">Ctval4</strain>
    </source>
</reference>
<name>A0A8S5N062_9CAUD</name>
<sequence length="267" mass="31468">MGDIKKMKFWCQKVLPLVYDDSLSYYEVLCKFLEKLNEIIELYNNISDDFETLVDQKINEFKVYVDEQNKIQDDNFNAYKQDVANEFDSVYDKISLEVNKLYNYINNIDNTIRIWVSQELEYLKKYIDNAIMGKIMIYDPTTGYKNPLGVVINHIYDALRYYGITCYDYDSAKWTAEKYDNTHITALKFDTLSKQIIGKIYEWYVFDYVTGTYDTVQRVLYRLFQTVRPNAITTNIYDSRTLSGEAYDALELTALEFDADGVNQIPS</sequence>